<organism evidence="2 3">
    <name type="scientific">Meiothermus ruber (strain ATCC 35948 / DSM 1279 / VKM B-1258 / 21)</name>
    <name type="common">Thermus ruber</name>
    <dbReference type="NCBI Taxonomy" id="504728"/>
    <lineage>
        <taxon>Bacteria</taxon>
        <taxon>Thermotogati</taxon>
        <taxon>Deinococcota</taxon>
        <taxon>Deinococci</taxon>
        <taxon>Thermales</taxon>
        <taxon>Thermaceae</taxon>
        <taxon>Meiothermus</taxon>
    </lineage>
</organism>
<dbReference type="EMBL" id="CP005385">
    <property type="protein sequence ID" value="AGK05556.1"/>
    <property type="molecule type" value="Genomic_DNA"/>
</dbReference>
<reference evidence="2 3" key="1">
    <citation type="submission" date="2013-04" db="EMBL/GenBank/DDBJ databases">
        <authorList>
            <person name="Chin J."/>
            <person name="Alexander D.H."/>
            <person name="Marks P."/>
            <person name="Korlach J."/>
            <person name="Clum A."/>
            <person name="Copeland A."/>
        </authorList>
    </citation>
    <scope>NUCLEOTIDE SEQUENCE [LARGE SCALE GENOMIC DNA]</scope>
    <source>
        <strain evidence="3">ATCC 35948 / DSM 1279 / VKM B-1258 / 21</strain>
    </source>
</reference>
<dbReference type="Proteomes" id="UP000013026">
    <property type="component" value="Chromosome"/>
</dbReference>
<dbReference type="KEGG" id="mre:K649_11330"/>
<name>M9XAP0_MEIRD</name>
<keyword evidence="1" id="KW-0472">Membrane</keyword>
<keyword evidence="1" id="KW-1133">Transmembrane helix</keyword>
<protein>
    <submittedName>
        <fullName evidence="2">Uncharacterized protein</fullName>
    </submittedName>
</protein>
<evidence type="ECO:0000256" key="1">
    <source>
        <dbReference type="SAM" id="Phobius"/>
    </source>
</evidence>
<gene>
    <name evidence="2" type="ORF">K649_11330</name>
</gene>
<sequence length="44" mass="5004">MFGRAPELFRSLLGRSEPTLRYAIAVLAALFFLGWLIFELAQAF</sequence>
<feature type="transmembrane region" description="Helical" evidence="1">
    <location>
        <begin position="20"/>
        <end position="38"/>
    </location>
</feature>
<dbReference type="AlphaFoldDB" id="M9XAP0"/>
<dbReference type="PATRIC" id="fig|504728.9.peg.2335"/>
<evidence type="ECO:0000313" key="3">
    <source>
        <dbReference type="Proteomes" id="UP000013026"/>
    </source>
</evidence>
<evidence type="ECO:0000313" key="2">
    <source>
        <dbReference type="EMBL" id="AGK05556.1"/>
    </source>
</evidence>
<keyword evidence="1" id="KW-0812">Transmembrane</keyword>
<dbReference type="STRING" id="504728.K649_11330"/>
<proteinExistence type="predicted"/>
<accession>M9XAP0</accession>